<dbReference type="Pfam" id="PF01569">
    <property type="entry name" value="PAP2"/>
    <property type="match status" value="1"/>
</dbReference>
<keyword evidence="1" id="KW-1133">Transmembrane helix</keyword>
<name>A0A2M8KS66_9BACT</name>
<feature type="transmembrane region" description="Helical" evidence="1">
    <location>
        <begin position="25"/>
        <end position="48"/>
    </location>
</feature>
<proteinExistence type="predicted"/>
<dbReference type="EMBL" id="PFED01000130">
    <property type="protein sequence ID" value="PJE62767.1"/>
    <property type="molecule type" value="Genomic_DNA"/>
</dbReference>
<dbReference type="PANTHER" id="PTHR14969">
    <property type="entry name" value="SPHINGOSINE-1-PHOSPHATE PHOSPHOHYDROLASE"/>
    <property type="match status" value="1"/>
</dbReference>
<dbReference type="SMART" id="SM00014">
    <property type="entry name" value="acidPPc"/>
    <property type="match status" value="1"/>
</dbReference>
<evidence type="ECO:0000313" key="4">
    <source>
        <dbReference type="Proteomes" id="UP000229554"/>
    </source>
</evidence>
<gene>
    <name evidence="3" type="ORF">COU88_03240</name>
</gene>
<keyword evidence="1" id="KW-0472">Membrane</keyword>
<organism evidence="3 4">
    <name type="scientific">Candidatus Roizmanbacteria bacterium CG10_big_fil_rev_8_21_14_0_10_39_6</name>
    <dbReference type="NCBI Taxonomy" id="1974853"/>
    <lineage>
        <taxon>Bacteria</taxon>
        <taxon>Candidatus Roizmaniibacteriota</taxon>
    </lineage>
</organism>
<sequence length="179" mass="19978">MIAFDVYLSQMIAGAIPHNAFMDTFFSFFALRGSLAYIWTLPVLYLFAYEEIHHHIFIWRMSITVLVSYILFTTLKLVFASPRPLFQAGTTIIHAQLSRACPTDFSFPSGHATLAVGVAVVMAQTDKKRRVLYYISAFLICLSRIYLQCHFVSDVAAGALLGYVVGLGVCKIIKGKVIV</sequence>
<evidence type="ECO:0000256" key="1">
    <source>
        <dbReference type="SAM" id="Phobius"/>
    </source>
</evidence>
<feature type="transmembrane region" description="Helical" evidence="1">
    <location>
        <begin position="155"/>
        <end position="173"/>
    </location>
</feature>
<evidence type="ECO:0000259" key="2">
    <source>
        <dbReference type="SMART" id="SM00014"/>
    </source>
</evidence>
<dbReference type="PANTHER" id="PTHR14969:SF13">
    <property type="entry name" value="AT30094P"/>
    <property type="match status" value="1"/>
</dbReference>
<feature type="domain" description="Phosphatidic acid phosphatase type 2/haloperoxidase" evidence="2">
    <location>
        <begin position="60"/>
        <end position="170"/>
    </location>
</feature>
<keyword evidence="1" id="KW-0812">Transmembrane</keyword>
<dbReference type="CDD" id="cd01610">
    <property type="entry name" value="PAP2_like"/>
    <property type="match status" value="1"/>
</dbReference>
<comment type="caution">
    <text evidence="3">The sequence shown here is derived from an EMBL/GenBank/DDBJ whole genome shotgun (WGS) entry which is preliminary data.</text>
</comment>
<reference evidence="4" key="1">
    <citation type="submission" date="2017-09" db="EMBL/GenBank/DDBJ databases">
        <title>Depth-based differentiation of microbial function through sediment-hosted aquifers and enrichment of novel symbionts in the deep terrestrial subsurface.</title>
        <authorList>
            <person name="Probst A.J."/>
            <person name="Ladd B."/>
            <person name="Jarett J.K."/>
            <person name="Geller-Mcgrath D.E."/>
            <person name="Sieber C.M.K."/>
            <person name="Emerson J.B."/>
            <person name="Anantharaman K."/>
            <person name="Thomas B.C."/>
            <person name="Malmstrom R."/>
            <person name="Stieglmeier M."/>
            <person name="Klingl A."/>
            <person name="Woyke T."/>
            <person name="Ryan C.M."/>
            <person name="Banfield J.F."/>
        </authorList>
    </citation>
    <scope>NUCLEOTIDE SEQUENCE [LARGE SCALE GENOMIC DNA]</scope>
</reference>
<dbReference type="SUPFAM" id="SSF48317">
    <property type="entry name" value="Acid phosphatase/Vanadium-dependent haloperoxidase"/>
    <property type="match status" value="1"/>
</dbReference>
<feature type="transmembrane region" description="Helical" evidence="1">
    <location>
        <begin position="57"/>
        <end position="79"/>
    </location>
</feature>
<dbReference type="Gene3D" id="1.20.144.10">
    <property type="entry name" value="Phosphatidic acid phosphatase type 2/haloperoxidase"/>
    <property type="match status" value="1"/>
</dbReference>
<dbReference type="InterPro" id="IPR000326">
    <property type="entry name" value="PAP2/HPO"/>
</dbReference>
<feature type="transmembrane region" description="Helical" evidence="1">
    <location>
        <begin position="131"/>
        <end position="149"/>
    </location>
</feature>
<dbReference type="InterPro" id="IPR036938">
    <property type="entry name" value="PAP2/HPO_sf"/>
</dbReference>
<dbReference type="Proteomes" id="UP000229554">
    <property type="component" value="Unassembled WGS sequence"/>
</dbReference>
<evidence type="ECO:0000313" key="3">
    <source>
        <dbReference type="EMBL" id="PJE62767.1"/>
    </source>
</evidence>
<dbReference type="AlphaFoldDB" id="A0A2M8KS66"/>
<accession>A0A2M8KS66</accession>
<protein>
    <recommendedName>
        <fullName evidence="2">Phosphatidic acid phosphatase type 2/haloperoxidase domain-containing protein</fullName>
    </recommendedName>
</protein>